<sequence length="835" mass="91568">MHLASLQPLFVLATLTLGVSSIAVQAQPRAVAYADPTANGGSMLDDANGGIGAPDLGEPLNVIISGLSSPDVLTDSGFLNYVQAIGYSFECLGLHIGTPQTANLGDGNGWVAQTVEYRQDYGNSNVGTCLESLIGGDHFRMYRQNGSAADTGALFLAVSKEEPATENHNIIPNGYDIGRDLFSAAAIGTNSHGGVTYTTTGTNVTGLLAAGSNGVNHGKRFQLTHGSFRYRHLSFRHCDGWNHDLAYSYDCLSHWLFTVITGTESWKVQAVTEFGRVSMRPHHATLSHRYNSIPFAMHPSVHPIFRSALVRVIAARALILALVLHILAMETWITWDFWGTDRSVFNNFGLSDDAFWTGGMVLMVFHQGFRLFPFRYYLWVIDFLVMALEIAYLELLFVDYWSWSDLVQQKLPNVSPMITLNAIFLPLMYLQIQSIVSASSLSLRTAMWQPFDFMLASSPTSPAYTPSRILLTRSLGSALISLLLSIFTFAAPCLLISYTIIAPLESATLTYTIASQTKTADITKEHIVIEGNATIMIHRNHILPVINVQVSVVDSNQSCPFDKYVVATAEESEKKAGPNISWSNSSTGVQVQFSNWSSETSAFSFLEVYALRANDERLIQPTKPVAVFPGWNTVAAITWTSHKIFNGPQLFRGTFGSKLELLITEIASLLPAHSGNRSISSITFVQQNSHPILHLEDHIDRSFINGVSTLGGLWSSINGFFSVLFGASISFFLFHTGSRMFPPLGLVHVAQRNDLLQSVHKDHPQLLVEGGLPGSADAGALTLLRTYLIDQDGLRVADRVGRGETEDLEMQYRRLPELDGTQQDGNPVHADILSA</sequence>
<keyword evidence="2" id="KW-0732">Signal</keyword>
<keyword evidence="1" id="KW-0812">Transmembrane</keyword>
<feature type="transmembrane region" description="Helical" evidence="1">
    <location>
        <begin position="478"/>
        <end position="501"/>
    </location>
</feature>
<evidence type="ECO:0000313" key="3">
    <source>
        <dbReference type="EMBL" id="CAK5285000.1"/>
    </source>
</evidence>
<evidence type="ECO:0000256" key="2">
    <source>
        <dbReference type="SAM" id="SignalP"/>
    </source>
</evidence>
<gene>
    <name evidence="3" type="ORF">MYCIT1_LOCUS38609</name>
</gene>
<proteinExistence type="predicted"/>
<name>A0AAD2I021_9AGAR</name>
<organism evidence="3 4">
    <name type="scientific">Mycena citricolor</name>
    <dbReference type="NCBI Taxonomy" id="2018698"/>
    <lineage>
        <taxon>Eukaryota</taxon>
        <taxon>Fungi</taxon>
        <taxon>Dikarya</taxon>
        <taxon>Basidiomycota</taxon>
        <taxon>Agaricomycotina</taxon>
        <taxon>Agaricomycetes</taxon>
        <taxon>Agaricomycetidae</taxon>
        <taxon>Agaricales</taxon>
        <taxon>Marasmiineae</taxon>
        <taxon>Mycenaceae</taxon>
        <taxon>Mycena</taxon>
    </lineage>
</organism>
<keyword evidence="4" id="KW-1185">Reference proteome</keyword>
<keyword evidence="1" id="KW-1133">Transmembrane helix</keyword>
<feature type="transmembrane region" description="Helical" evidence="1">
    <location>
        <begin position="308"/>
        <end position="328"/>
    </location>
</feature>
<evidence type="ECO:0000256" key="1">
    <source>
        <dbReference type="SAM" id="Phobius"/>
    </source>
</evidence>
<dbReference type="EMBL" id="CAVNYO010000483">
    <property type="protein sequence ID" value="CAK5285000.1"/>
    <property type="molecule type" value="Genomic_DNA"/>
</dbReference>
<comment type="caution">
    <text evidence="3">The sequence shown here is derived from an EMBL/GenBank/DDBJ whole genome shotgun (WGS) entry which is preliminary data.</text>
</comment>
<feature type="transmembrane region" description="Helical" evidence="1">
    <location>
        <begin position="713"/>
        <end position="734"/>
    </location>
</feature>
<reference evidence="3" key="1">
    <citation type="submission" date="2023-11" db="EMBL/GenBank/DDBJ databases">
        <authorList>
            <person name="De Vega J J."/>
            <person name="De Vega J J."/>
        </authorList>
    </citation>
    <scope>NUCLEOTIDE SEQUENCE</scope>
</reference>
<protein>
    <submittedName>
        <fullName evidence="3">Uncharacterized protein</fullName>
    </submittedName>
</protein>
<accession>A0AAD2I021</accession>
<feature type="signal peptide" evidence="2">
    <location>
        <begin position="1"/>
        <end position="26"/>
    </location>
</feature>
<keyword evidence="1" id="KW-0472">Membrane</keyword>
<feature type="transmembrane region" description="Helical" evidence="1">
    <location>
        <begin position="418"/>
        <end position="438"/>
    </location>
</feature>
<evidence type="ECO:0000313" key="4">
    <source>
        <dbReference type="Proteomes" id="UP001295794"/>
    </source>
</evidence>
<dbReference type="AlphaFoldDB" id="A0AAD2I021"/>
<dbReference type="Proteomes" id="UP001295794">
    <property type="component" value="Unassembled WGS sequence"/>
</dbReference>
<feature type="chain" id="PRO_5042006003" evidence="2">
    <location>
        <begin position="27"/>
        <end position="835"/>
    </location>
</feature>
<feature type="transmembrane region" description="Helical" evidence="1">
    <location>
        <begin position="376"/>
        <end position="398"/>
    </location>
</feature>